<dbReference type="GO" id="GO:0003677">
    <property type="term" value="F:DNA binding"/>
    <property type="evidence" value="ECO:0007669"/>
    <property type="project" value="UniProtKB-KW"/>
</dbReference>
<dbReference type="PANTHER" id="PTHR30146:SF95">
    <property type="entry name" value="RIBOSE OPERON REPRESSOR"/>
    <property type="match status" value="1"/>
</dbReference>
<dbReference type="Pfam" id="PF00356">
    <property type="entry name" value="LacI"/>
    <property type="match status" value="1"/>
</dbReference>
<accession>A0ABW3FDW7</accession>
<keyword evidence="3 6" id="KW-0238">DNA-binding</keyword>
<keyword evidence="1" id="KW-0678">Repressor</keyword>
<evidence type="ECO:0000256" key="1">
    <source>
        <dbReference type="ARBA" id="ARBA00022491"/>
    </source>
</evidence>
<dbReference type="InterPro" id="IPR028082">
    <property type="entry name" value="Peripla_BP_I"/>
</dbReference>
<dbReference type="PANTHER" id="PTHR30146">
    <property type="entry name" value="LACI-RELATED TRANSCRIPTIONAL REPRESSOR"/>
    <property type="match status" value="1"/>
</dbReference>
<dbReference type="InterPro" id="IPR000843">
    <property type="entry name" value="HTH_LacI"/>
</dbReference>
<proteinExistence type="predicted"/>
<dbReference type="Proteomes" id="UP001597101">
    <property type="component" value="Unassembled WGS sequence"/>
</dbReference>
<dbReference type="SMART" id="SM00354">
    <property type="entry name" value="HTH_LACI"/>
    <property type="match status" value="1"/>
</dbReference>
<dbReference type="EMBL" id="JBHTJV010000002">
    <property type="protein sequence ID" value="MFD0915125.1"/>
    <property type="molecule type" value="Genomic_DNA"/>
</dbReference>
<comment type="caution">
    <text evidence="6">The sequence shown here is derived from an EMBL/GenBank/DDBJ whole genome shotgun (WGS) entry which is preliminary data.</text>
</comment>
<evidence type="ECO:0000256" key="4">
    <source>
        <dbReference type="ARBA" id="ARBA00023163"/>
    </source>
</evidence>
<evidence type="ECO:0000256" key="2">
    <source>
        <dbReference type="ARBA" id="ARBA00023015"/>
    </source>
</evidence>
<dbReference type="InterPro" id="IPR010982">
    <property type="entry name" value="Lambda_DNA-bd_dom_sf"/>
</dbReference>
<dbReference type="Gene3D" id="1.10.260.40">
    <property type="entry name" value="lambda repressor-like DNA-binding domains"/>
    <property type="match status" value="1"/>
</dbReference>
<organism evidence="6 7">
    <name type="scientific">Pseudahrensia aquimaris</name>
    <dbReference type="NCBI Taxonomy" id="744461"/>
    <lineage>
        <taxon>Bacteria</taxon>
        <taxon>Pseudomonadati</taxon>
        <taxon>Pseudomonadota</taxon>
        <taxon>Alphaproteobacteria</taxon>
        <taxon>Hyphomicrobiales</taxon>
        <taxon>Ahrensiaceae</taxon>
        <taxon>Pseudahrensia</taxon>
    </lineage>
</organism>
<dbReference type="SUPFAM" id="SSF53822">
    <property type="entry name" value="Periplasmic binding protein-like I"/>
    <property type="match status" value="1"/>
</dbReference>
<dbReference type="CDD" id="cd01392">
    <property type="entry name" value="HTH_LacI"/>
    <property type="match status" value="1"/>
</dbReference>
<name>A0ABW3FDW7_9HYPH</name>
<dbReference type="InterPro" id="IPR046335">
    <property type="entry name" value="LacI/GalR-like_sensor"/>
</dbReference>
<reference evidence="7" key="1">
    <citation type="journal article" date="2019" name="Int. J. Syst. Evol. Microbiol.">
        <title>The Global Catalogue of Microorganisms (GCM) 10K type strain sequencing project: providing services to taxonomists for standard genome sequencing and annotation.</title>
        <authorList>
            <consortium name="The Broad Institute Genomics Platform"/>
            <consortium name="The Broad Institute Genome Sequencing Center for Infectious Disease"/>
            <person name="Wu L."/>
            <person name="Ma J."/>
        </authorList>
    </citation>
    <scope>NUCLEOTIDE SEQUENCE [LARGE SCALE GENOMIC DNA]</scope>
    <source>
        <strain evidence="7">CCUG 60023</strain>
    </source>
</reference>
<dbReference type="Gene3D" id="3.40.50.2300">
    <property type="match status" value="2"/>
</dbReference>
<dbReference type="RefSeq" id="WP_377210976.1">
    <property type="nucleotide sequence ID" value="NZ_JBHTJV010000002.1"/>
</dbReference>
<keyword evidence="7" id="KW-1185">Reference proteome</keyword>
<dbReference type="Pfam" id="PF13377">
    <property type="entry name" value="Peripla_BP_3"/>
    <property type="match status" value="1"/>
</dbReference>
<evidence type="ECO:0000259" key="5">
    <source>
        <dbReference type="PROSITE" id="PS50932"/>
    </source>
</evidence>
<evidence type="ECO:0000313" key="6">
    <source>
        <dbReference type="EMBL" id="MFD0915125.1"/>
    </source>
</evidence>
<sequence>MAKPSVTSADVARLARVSQSAVSRTFTRGASVSEDTRSKVMVAAKQLGYRPNALARSLISGRSGIIGIAVAYLDNQFYPVVIERLSRALQVEGYHTLLFMTDPGDQDKVVQEILQYQVEGVVMASAHLSSSMAQECADHGIPVVLFNRYVSSTPASSVTSDNIAGGRAVGRFLAQGGHERIAFIAGFELASTSRDREAGFYQGLAEEGMVCHARAVGAYTSMGATDAARELFSRKDKPDAVFVANDHMAFAVMDVLRNDLGLRIPQDVSVVGYDDVPQAAWGAYDLTTVEQPADAMIAATKDILLEQIAAGAVSRRASVLHGELIIRGSARTG</sequence>
<evidence type="ECO:0000313" key="7">
    <source>
        <dbReference type="Proteomes" id="UP001597101"/>
    </source>
</evidence>
<evidence type="ECO:0000256" key="3">
    <source>
        <dbReference type="ARBA" id="ARBA00023125"/>
    </source>
</evidence>
<protein>
    <submittedName>
        <fullName evidence="6">LacI family DNA-binding transcriptional regulator</fullName>
    </submittedName>
</protein>
<gene>
    <name evidence="6" type="ORF">ACFQ14_01770</name>
</gene>
<keyword evidence="2" id="KW-0805">Transcription regulation</keyword>
<keyword evidence="4" id="KW-0804">Transcription</keyword>
<feature type="domain" description="HTH lacI-type" evidence="5">
    <location>
        <begin position="6"/>
        <end position="60"/>
    </location>
</feature>
<dbReference type="CDD" id="cd06278">
    <property type="entry name" value="PBP1_LacI-like"/>
    <property type="match status" value="1"/>
</dbReference>
<dbReference type="PROSITE" id="PS50932">
    <property type="entry name" value="HTH_LACI_2"/>
    <property type="match status" value="1"/>
</dbReference>
<dbReference type="SUPFAM" id="SSF47413">
    <property type="entry name" value="lambda repressor-like DNA-binding domains"/>
    <property type="match status" value="1"/>
</dbReference>